<keyword evidence="15" id="KW-1185">Reference proteome</keyword>
<evidence type="ECO:0000256" key="3">
    <source>
        <dbReference type="ARBA" id="ARBA00022448"/>
    </source>
</evidence>
<evidence type="ECO:0000256" key="12">
    <source>
        <dbReference type="RuleBase" id="RU000679"/>
    </source>
</evidence>
<evidence type="ECO:0000313" key="15">
    <source>
        <dbReference type="Proteomes" id="UP000440578"/>
    </source>
</evidence>
<reference evidence="14 15" key="1">
    <citation type="submission" date="2019-07" db="EMBL/GenBank/DDBJ databases">
        <title>Draft genome assembly of a fouling barnacle, Amphibalanus amphitrite (Darwin, 1854): The first reference genome for Thecostraca.</title>
        <authorList>
            <person name="Kim W."/>
        </authorList>
    </citation>
    <scope>NUCLEOTIDE SEQUENCE [LARGE SCALE GENOMIC DNA]</scope>
    <source>
        <strain evidence="14">SNU_AA5</strain>
        <tissue evidence="14">Soma without cirri and trophi</tissue>
    </source>
</reference>
<keyword evidence="10 12" id="KW-0739">Sodium transport</keyword>
<dbReference type="Gene3D" id="1.10.287.770">
    <property type="entry name" value="YojJ-like"/>
    <property type="match status" value="1"/>
</dbReference>
<evidence type="ECO:0000256" key="9">
    <source>
        <dbReference type="ARBA" id="ARBA00023136"/>
    </source>
</evidence>
<feature type="region of interest" description="Disordered" evidence="13">
    <location>
        <begin position="39"/>
        <end position="66"/>
    </location>
</feature>
<evidence type="ECO:0000256" key="1">
    <source>
        <dbReference type="ARBA" id="ARBA00004141"/>
    </source>
</evidence>
<comment type="subcellular location">
    <subcellularLocation>
        <location evidence="1">Membrane</location>
        <topology evidence="1">Multi-pass membrane protein</topology>
    </subcellularLocation>
</comment>
<evidence type="ECO:0000256" key="7">
    <source>
        <dbReference type="ARBA" id="ARBA00023053"/>
    </source>
</evidence>
<proteinExistence type="inferred from homology"/>
<comment type="similarity">
    <text evidence="2 12">Belongs to the amiloride-sensitive sodium channel (TC 1.A.6) family.</text>
</comment>
<dbReference type="EMBL" id="VIIS01001225">
    <property type="protein sequence ID" value="KAF0300869.1"/>
    <property type="molecule type" value="Genomic_DNA"/>
</dbReference>
<organism evidence="14 15">
    <name type="scientific">Amphibalanus amphitrite</name>
    <name type="common">Striped barnacle</name>
    <name type="synonym">Balanus amphitrite</name>
    <dbReference type="NCBI Taxonomy" id="1232801"/>
    <lineage>
        <taxon>Eukaryota</taxon>
        <taxon>Metazoa</taxon>
        <taxon>Ecdysozoa</taxon>
        <taxon>Arthropoda</taxon>
        <taxon>Crustacea</taxon>
        <taxon>Multicrustacea</taxon>
        <taxon>Cirripedia</taxon>
        <taxon>Thoracica</taxon>
        <taxon>Thoracicalcarea</taxon>
        <taxon>Balanomorpha</taxon>
        <taxon>Balanoidea</taxon>
        <taxon>Balanidae</taxon>
        <taxon>Amphibalaninae</taxon>
        <taxon>Amphibalanus</taxon>
    </lineage>
</organism>
<dbReference type="GO" id="GO:0015280">
    <property type="term" value="F:ligand-gated sodium channel activity"/>
    <property type="evidence" value="ECO:0007669"/>
    <property type="project" value="TreeGrafter"/>
</dbReference>
<comment type="caution">
    <text evidence="14">The sequence shown here is derived from an EMBL/GenBank/DDBJ whole genome shotgun (WGS) entry which is preliminary data.</text>
</comment>
<dbReference type="Proteomes" id="UP000440578">
    <property type="component" value="Unassembled WGS sequence"/>
</dbReference>
<dbReference type="PANTHER" id="PTHR11690">
    <property type="entry name" value="AMILORIDE-SENSITIVE SODIUM CHANNEL-RELATED"/>
    <property type="match status" value="1"/>
</dbReference>
<sequence>MFKALAGWAPVTQKGRSVVFLMAEKKENIIWTIRMAAPADGSARPHPARPAWSGYRERPGPPPPPASDVVTQLSITGVSLVCNPGAFWLRRAAWFLVIAGLLVWLCFQLKECITRVQAGGTTRQWSRQMLDNIPVPAITVCHGNVFKKNRVLRYTNEGVTWTEFRHRSFAALNWSSFDDIGEFYSDAVYNWSDMMFWCEVQGRLCSEIGSLTPVATLANGMCTTFKTNATVKKRSSTGQVILAFNETQQLDSYEHSGWWIHIHSHQIPFDEISIFTGLTMWLRVAVNKWYNIRLTHIRKSLLQSTGQCNAAEQAELRYNECIGFCLMTRLNMTVSCRVPWFENHAYPPEVPPCRSLAELARNSPAHHHLDEDSFLQMSSGCECVQPCASERYEVQQQTVWQLEDTVVYQDYPSMIGKNASRVDLSLPPLVQVITEREAYSFQTFISEVGGSLGLMLGGSLLTLVEIIDCVVTACCARRAKRW</sequence>
<dbReference type="AlphaFoldDB" id="A0A6A4W6J3"/>
<keyword evidence="5 12" id="KW-0812">Transmembrane</keyword>
<keyword evidence="9" id="KW-0472">Membrane</keyword>
<dbReference type="GO" id="GO:0005886">
    <property type="term" value="C:plasma membrane"/>
    <property type="evidence" value="ECO:0007669"/>
    <property type="project" value="TreeGrafter"/>
</dbReference>
<accession>A0A6A4W6J3</accession>
<keyword evidence="4 12" id="KW-0894">Sodium channel</keyword>
<evidence type="ECO:0000256" key="4">
    <source>
        <dbReference type="ARBA" id="ARBA00022461"/>
    </source>
</evidence>
<keyword evidence="11 12" id="KW-0407">Ion channel</keyword>
<keyword evidence="7" id="KW-0915">Sodium</keyword>
<dbReference type="InterPro" id="IPR001873">
    <property type="entry name" value="ENaC"/>
</dbReference>
<gene>
    <name evidence="14" type="primary">ASIC3_2</name>
    <name evidence="14" type="ORF">FJT64_000356</name>
</gene>
<evidence type="ECO:0000313" key="14">
    <source>
        <dbReference type="EMBL" id="KAF0300869.1"/>
    </source>
</evidence>
<evidence type="ECO:0000256" key="13">
    <source>
        <dbReference type="SAM" id="MobiDB-lite"/>
    </source>
</evidence>
<evidence type="ECO:0000256" key="8">
    <source>
        <dbReference type="ARBA" id="ARBA00023065"/>
    </source>
</evidence>
<protein>
    <submittedName>
        <fullName evidence="14">Acid-sensing ion channel 3</fullName>
    </submittedName>
</protein>
<evidence type="ECO:0000256" key="5">
    <source>
        <dbReference type="ARBA" id="ARBA00022692"/>
    </source>
</evidence>
<dbReference type="Pfam" id="PF00858">
    <property type="entry name" value="ASC"/>
    <property type="match status" value="1"/>
</dbReference>
<keyword evidence="8 12" id="KW-0406">Ion transport</keyword>
<keyword evidence="6" id="KW-1133">Transmembrane helix</keyword>
<evidence type="ECO:0000256" key="6">
    <source>
        <dbReference type="ARBA" id="ARBA00022989"/>
    </source>
</evidence>
<evidence type="ECO:0000256" key="10">
    <source>
        <dbReference type="ARBA" id="ARBA00023201"/>
    </source>
</evidence>
<keyword evidence="3 12" id="KW-0813">Transport</keyword>
<dbReference type="PRINTS" id="PR01078">
    <property type="entry name" value="AMINACHANNEL"/>
</dbReference>
<evidence type="ECO:0000256" key="2">
    <source>
        <dbReference type="ARBA" id="ARBA00007193"/>
    </source>
</evidence>
<evidence type="ECO:0000256" key="11">
    <source>
        <dbReference type="ARBA" id="ARBA00023303"/>
    </source>
</evidence>
<name>A0A6A4W6J3_AMPAM</name>